<organism evidence="2 3">
    <name type="scientific">Ancylobacter oerskovii</name>
    <dbReference type="NCBI Taxonomy" id="459519"/>
    <lineage>
        <taxon>Bacteria</taxon>
        <taxon>Pseudomonadati</taxon>
        <taxon>Pseudomonadota</taxon>
        <taxon>Alphaproteobacteria</taxon>
        <taxon>Hyphomicrobiales</taxon>
        <taxon>Xanthobacteraceae</taxon>
        <taxon>Ancylobacter</taxon>
    </lineage>
</organism>
<keyword evidence="3" id="KW-1185">Reference proteome</keyword>
<feature type="domain" description="Thiamine phosphate synthase/TenI" evidence="1">
    <location>
        <begin position="58"/>
        <end position="186"/>
    </location>
</feature>
<evidence type="ECO:0000259" key="1">
    <source>
        <dbReference type="Pfam" id="PF02581"/>
    </source>
</evidence>
<dbReference type="InterPro" id="IPR036206">
    <property type="entry name" value="ThiamineP_synth_sf"/>
</dbReference>
<evidence type="ECO:0000313" key="3">
    <source>
        <dbReference type="Proteomes" id="UP001597299"/>
    </source>
</evidence>
<name>A0ABW4YSX5_9HYPH</name>
<comment type="caution">
    <text evidence="2">The sequence shown here is derived from an EMBL/GenBank/DDBJ whole genome shotgun (WGS) entry which is preliminary data.</text>
</comment>
<protein>
    <submittedName>
        <fullName evidence="2">Thiamine phosphate synthase</fullName>
    </submittedName>
</protein>
<gene>
    <name evidence="2" type="ORF">ACFSNC_02200</name>
</gene>
<dbReference type="Proteomes" id="UP001597299">
    <property type="component" value="Unassembled WGS sequence"/>
</dbReference>
<dbReference type="RefSeq" id="WP_213354396.1">
    <property type="nucleotide sequence ID" value="NZ_JAHBGB010000041.1"/>
</dbReference>
<reference evidence="3" key="1">
    <citation type="journal article" date="2019" name="Int. J. Syst. Evol. Microbiol.">
        <title>The Global Catalogue of Microorganisms (GCM) 10K type strain sequencing project: providing services to taxonomists for standard genome sequencing and annotation.</title>
        <authorList>
            <consortium name="The Broad Institute Genomics Platform"/>
            <consortium name="The Broad Institute Genome Sequencing Center for Infectious Disease"/>
            <person name="Wu L."/>
            <person name="Ma J."/>
        </authorList>
    </citation>
    <scope>NUCLEOTIDE SEQUENCE [LARGE SCALE GENOMIC DNA]</scope>
    <source>
        <strain evidence="3">CCM 7435</strain>
    </source>
</reference>
<dbReference type="EMBL" id="JBHUHD010000001">
    <property type="protein sequence ID" value="MFD2139204.1"/>
    <property type="molecule type" value="Genomic_DNA"/>
</dbReference>
<dbReference type="SUPFAM" id="SSF51391">
    <property type="entry name" value="Thiamin phosphate synthase"/>
    <property type="match status" value="1"/>
</dbReference>
<sequence>MARSDTITAPPAPRLYLLLPPLAGEPGPLLAQLRDVTAHADLAAVLIRPGEAGASGLRDLVAAGQEAGAACLIDGNAALVAATKADGVHAAGIAALKGALAAMRPDGIAGVGDLRTRHDAMSAGESGADYVMFGEPDPQGRRSPFETTRERAQWWAEIFETPCVAYARTLEEVEVLVAVGADFIAVDNLLLDDPENGARALADRLAPAGAF</sequence>
<dbReference type="InterPro" id="IPR022998">
    <property type="entry name" value="ThiamineP_synth_TenI"/>
</dbReference>
<dbReference type="InterPro" id="IPR013785">
    <property type="entry name" value="Aldolase_TIM"/>
</dbReference>
<dbReference type="CDD" id="cd00564">
    <property type="entry name" value="TMP_TenI"/>
    <property type="match status" value="1"/>
</dbReference>
<accession>A0ABW4YSX5</accession>
<evidence type="ECO:0000313" key="2">
    <source>
        <dbReference type="EMBL" id="MFD2139204.1"/>
    </source>
</evidence>
<dbReference type="Gene3D" id="3.20.20.70">
    <property type="entry name" value="Aldolase class I"/>
    <property type="match status" value="1"/>
</dbReference>
<dbReference type="Pfam" id="PF02581">
    <property type="entry name" value="TMP-TENI"/>
    <property type="match status" value="1"/>
</dbReference>
<proteinExistence type="predicted"/>